<dbReference type="Gene3D" id="2.70.170.10">
    <property type="entry name" value="Neurotransmitter-gated ion-channel ligand-binding domain"/>
    <property type="match status" value="1"/>
</dbReference>
<feature type="transmembrane region" description="Helical" evidence="3">
    <location>
        <begin position="7"/>
        <end position="28"/>
    </location>
</feature>
<dbReference type="CDD" id="cd19985">
    <property type="entry name" value="PBP1_ABC_HAAT-like"/>
    <property type="match status" value="1"/>
</dbReference>
<feature type="domain" description="Leucine-binding protein" evidence="4">
    <location>
        <begin position="34"/>
        <end position="388"/>
    </location>
</feature>
<dbReference type="PANTHER" id="PTHR47151:SF2">
    <property type="entry name" value="AMINO ACID BINDING PROTEIN"/>
    <property type="match status" value="1"/>
</dbReference>
<dbReference type="InterPro" id="IPR028081">
    <property type="entry name" value="Leu-bd"/>
</dbReference>
<evidence type="ECO:0000256" key="1">
    <source>
        <dbReference type="ARBA" id="ARBA00010062"/>
    </source>
</evidence>
<keyword evidence="2" id="KW-0732">Signal</keyword>
<dbReference type="Gene3D" id="3.40.50.2300">
    <property type="match status" value="2"/>
</dbReference>
<comment type="similarity">
    <text evidence="1">Belongs to the leucine-binding protein family.</text>
</comment>
<evidence type="ECO:0000313" key="5">
    <source>
        <dbReference type="EMBL" id="ETR67941.1"/>
    </source>
</evidence>
<protein>
    <recommendedName>
        <fullName evidence="4">Leucine-binding protein domain-containing protein</fullName>
    </recommendedName>
</protein>
<dbReference type="InterPro" id="IPR028082">
    <property type="entry name" value="Peripla_BP_I"/>
</dbReference>
<dbReference type="Pfam" id="PF13458">
    <property type="entry name" value="Peripla_BP_6"/>
    <property type="match status" value="1"/>
</dbReference>
<reference evidence="6" key="1">
    <citation type="submission" date="2012-11" db="EMBL/GenBank/DDBJ databases">
        <authorList>
            <person name="Lucero-Rivera Y.E."/>
            <person name="Tovar-Ramirez D."/>
        </authorList>
    </citation>
    <scope>NUCLEOTIDE SEQUENCE [LARGE SCALE GENOMIC DNA]</scope>
    <source>
        <strain evidence="6">Araruama</strain>
    </source>
</reference>
<dbReference type="Proteomes" id="UP000189670">
    <property type="component" value="Unassembled WGS sequence"/>
</dbReference>
<keyword evidence="3" id="KW-0812">Transmembrane</keyword>
<dbReference type="AlphaFoldDB" id="A0A1V1NZE4"/>
<dbReference type="EMBL" id="ATBP01001148">
    <property type="protein sequence ID" value="ETR67941.1"/>
    <property type="molecule type" value="Genomic_DNA"/>
</dbReference>
<organism evidence="5 6">
    <name type="scientific">Candidatus Magnetoglobus multicellularis str. Araruama</name>
    <dbReference type="NCBI Taxonomy" id="890399"/>
    <lineage>
        <taxon>Bacteria</taxon>
        <taxon>Pseudomonadati</taxon>
        <taxon>Thermodesulfobacteriota</taxon>
        <taxon>Desulfobacteria</taxon>
        <taxon>Desulfobacterales</taxon>
        <taxon>Desulfobacteraceae</taxon>
        <taxon>Candidatus Magnetoglobus</taxon>
    </lineage>
</organism>
<dbReference type="GO" id="GO:0005230">
    <property type="term" value="F:extracellular ligand-gated monoatomic ion channel activity"/>
    <property type="evidence" value="ECO:0007669"/>
    <property type="project" value="InterPro"/>
</dbReference>
<evidence type="ECO:0000256" key="2">
    <source>
        <dbReference type="ARBA" id="ARBA00022729"/>
    </source>
</evidence>
<name>A0A1V1NZE4_9BACT</name>
<evidence type="ECO:0000259" key="4">
    <source>
        <dbReference type="Pfam" id="PF13458"/>
    </source>
</evidence>
<proteinExistence type="inferred from homology"/>
<evidence type="ECO:0000256" key="3">
    <source>
        <dbReference type="SAM" id="Phobius"/>
    </source>
</evidence>
<keyword evidence="3" id="KW-0472">Membrane</keyword>
<dbReference type="InterPro" id="IPR036734">
    <property type="entry name" value="Neur_chan_lig-bd_sf"/>
</dbReference>
<evidence type="ECO:0000313" key="6">
    <source>
        <dbReference type="Proteomes" id="UP000189670"/>
    </source>
</evidence>
<accession>A0A1V1NZE4</accession>
<keyword evidence="3" id="KW-1133">Transmembrane helix</keyword>
<sequence length="594" mass="67138">MILQRKHIRYILFLLIIIAIAGTISFIISSKKNTVFIAVVGPMKGNKSNGQAMLEGIQECIKNANESGLLDKHIKLLIYDDVNTAENAKKVAKEIIADNKALMVLGHYYSTSSLAAGKLYRQAQIPALTGSATADNVVMDNDWYFRIISNNSIQGAFAAYYLNKVLKKDTVNIIYDTDDYGRNLMERFESTARRIGVKTRKWGITSENYDSRVDSIISDLRDIDLAGTVFLATHATEGAKLVSLLKYPGAAFTIIGPDAFCSESFIATLNSVSFQERAEPGYHSEGIYVISPFIIDIANQKAQVFRKGFKEQYKHEPTWVNAYYYDAMLTTIHAINHCNVGKNRSIENDRVAVKKYLSSINSYDIGIEGITGRIYFDENGENPRPFAVGIFTSQKITSAFVQYQPIEEMGNATSVLSDMLTGKIIKIKNAYMCQTRVVYTGVDVNDVIELNLQNQSYIIDFYLWFRYQTDFTEATDVRFVNSVGSLYIDKRLKVKDTTVIAQILHKSGNGVTTKAYHITAKFRNSFDFHEYPFETHDLRMKFRHGNLTRNQIIYVSDILGMHHFSDKSDKVKKIYRAQCLGCQTAIVLSKCHCQ</sequence>
<dbReference type="SUPFAM" id="SSF53822">
    <property type="entry name" value="Periplasmic binding protein-like I"/>
    <property type="match status" value="1"/>
</dbReference>
<gene>
    <name evidence="5" type="ORF">OMM_04862</name>
</gene>
<dbReference type="GO" id="GO:0016020">
    <property type="term" value="C:membrane"/>
    <property type="evidence" value="ECO:0007669"/>
    <property type="project" value="InterPro"/>
</dbReference>
<comment type="caution">
    <text evidence="5">The sequence shown here is derived from an EMBL/GenBank/DDBJ whole genome shotgun (WGS) entry which is preliminary data.</text>
</comment>
<dbReference type="PANTHER" id="PTHR47151">
    <property type="entry name" value="LEU/ILE/VAL-BINDING ABC TRANSPORTER SUBUNIT"/>
    <property type="match status" value="1"/>
</dbReference>